<keyword evidence="1" id="KW-1133">Transmembrane helix</keyword>
<accession>A0A0A9FMK2</accession>
<feature type="transmembrane region" description="Helical" evidence="1">
    <location>
        <begin position="6"/>
        <end position="29"/>
    </location>
</feature>
<reference evidence="2" key="1">
    <citation type="submission" date="2014-09" db="EMBL/GenBank/DDBJ databases">
        <authorList>
            <person name="Magalhaes I.L.F."/>
            <person name="Oliveira U."/>
            <person name="Santos F.R."/>
            <person name="Vidigal T.H.D.A."/>
            <person name="Brescovit A.D."/>
            <person name="Santos A.J."/>
        </authorList>
    </citation>
    <scope>NUCLEOTIDE SEQUENCE</scope>
    <source>
        <tissue evidence="2">Shoot tissue taken approximately 20 cm above the soil surface</tissue>
    </source>
</reference>
<evidence type="ECO:0000256" key="1">
    <source>
        <dbReference type="SAM" id="Phobius"/>
    </source>
</evidence>
<sequence>MQFYNVTKVISSLVLYPEFVLLYSLYSVLRITDLFHQSSLSHYSRTRFFEGASHLPL</sequence>
<name>A0A0A9FMK2_ARUDO</name>
<evidence type="ECO:0000313" key="2">
    <source>
        <dbReference type="EMBL" id="JAE11391.1"/>
    </source>
</evidence>
<keyword evidence="1" id="KW-0812">Transmembrane</keyword>
<reference evidence="2" key="2">
    <citation type="journal article" date="2015" name="Data Brief">
        <title>Shoot transcriptome of the giant reed, Arundo donax.</title>
        <authorList>
            <person name="Barrero R.A."/>
            <person name="Guerrero F.D."/>
            <person name="Moolhuijzen P."/>
            <person name="Goolsby J.A."/>
            <person name="Tidwell J."/>
            <person name="Bellgard S.E."/>
            <person name="Bellgard M.I."/>
        </authorList>
    </citation>
    <scope>NUCLEOTIDE SEQUENCE</scope>
    <source>
        <tissue evidence="2">Shoot tissue taken approximately 20 cm above the soil surface</tissue>
    </source>
</reference>
<proteinExistence type="predicted"/>
<dbReference type="AlphaFoldDB" id="A0A0A9FMK2"/>
<keyword evidence="1" id="KW-0472">Membrane</keyword>
<dbReference type="EMBL" id="GBRH01186505">
    <property type="protein sequence ID" value="JAE11391.1"/>
    <property type="molecule type" value="Transcribed_RNA"/>
</dbReference>
<organism evidence="2">
    <name type="scientific">Arundo donax</name>
    <name type="common">Giant reed</name>
    <name type="synonym">Donax arundinaceus</name>
    <dbReference type="NCBI Taxonomy" id="35708"/>
    <lineage>
        <taxon>Eukaryota</taxon>
        <taxon>Viridiplantae</taxon>
        <taxon>Streptophyta</taxon>
        <taxon>Embryophyta</taxon>
        <taxon>Tracheophyta</taxon>
        <taxon>Spermatophyta</taxon>
        <taxon>Magnoliopsida</taxon>
        <taxon>Liliopsida</taxon>
        <taxon>Poales</taxon>
        <taxon>Poaceae</taxon>
        <taxon>PACMAD clade</taxon>
        <taxon>Arundinoideae</taxon>
        <taxon>Arundineae</taxon>
        <taxon>Arundo</taxon>
    </lineage>
</organism>
<protein>
    <submittedName>
        <fullName evidence="2">Uncharacterized protein</fullName>
    </submittedName>
</protein>